<evidence type="ECO:0000256" key="3">
    <source>
        <dbReference type="ARBA" id="ARBA00017712"/>
    </source>
</evidence>
<dbReference type="AlphaFoldDB" id="A0A226E6Z9"/>
<dbReference type="GO" id="GO:0005634">
    <property type="term" value="C:nucleus"/>
    <property type="evidence" value="ECO:0007669"/>
    <property type="project" value="TreeGrafter"/>
</dbReference>
<name>A0A226E6Z9_FOLCA</name>
<organism evidence="5 6">
    <name type="scientific">Folsomia candida</name>
    <name type="common">Springtail</name>
    <dbReference type="NCBI Taxonomy" id="158441"/>
    <lineage>
        <taxon>Eukaryota</taxon>
        <taxon>Metazoa</taxon>
        <taxon>Ecdysozoa</taxon>
        <taxon>Arthropoda</taxon>
        <taxon>Hexapoda</taxon>
        <taxon>Collembola</taxon>
        <taxon>Entomobryomorpha</taxon>
        <taxon>Isotomoidea</taxon>
        <taxon>Isotomidae</taxon>
        <taxon>Proisotominae</taxon>
        <taxon>Folsomia</taxon>
    </lineage>
</organism>
<protein>
    <recommendedName>
        <fullName evidence="3">Ornithine decarboxylase antizyme</fullName>
    </recommendedName>
</protein>
<dbReference type="InterPro" id="IPR016181">
    <property type="entry name" value="Acyl_CoA_acyltransferase"/>
</dbReference>
<dbReference type="GO" id="GO:0005737">
    <property type="term" value="C:cytoplasm"/>
    <property type="evidence" value="ECO:0007669"/>
    <property type="project" value="TreeGrafter"/>
</dbReference>
<evidence type="ECO:0000256" key="4">
    <source>
        <dbReference type="ARBA" id="ARBA00022758"/>
    </source>
</evidence>
<comment type="subunit">
    <text evidence="2">Interacts with ODC1 and thereby sterically blocks ODC homodimerization.</text>
</comment>
<dbReference type="OrthoDB" id="5959761at2759"/>
<accession>A0A226E6Z9</accession>
<dbReference type="Gene3D" id="3.40.630.60">
    <property type="match status" value="1"/>
</dbReference>
<dbReference type="EMBL" id="LNIX01000006">
    <property type="protein sequence ID" value="OXA53239.1"/>
    <property type="molecule type" value="Genomic_DNA"/>
</dbReference>
<dbReference type="InterPro" id="IPR002993">
    <property type="entry name" value="ODC_AZ"/>
</dbReference>
<dbReference type="PANTHER" id="PTHR10279">
    <property type="entry name" value="ORNITHINE DECARBOXYLASE ANTIZYME"/>
    <property type="match status" value="1"/>
</dbReference>
<dbReference type="PANTHER" id="PTHR10279:SF10">
    <property type="entry name" value="ORNITHINE DECARBOXYLASE ANTIZYME"/>
    <property type="match status" value="1"/>
</dbReference>
<dbReference type="GO" id="GO:0045732">
    <property type="term" value="P:positive regulation of protein catabolic process"/>
    <property type="evidence" value="ECO:0007669"/>
    <property type="project" value="TreeGrafter"/>
</dbReference>
<dbReference type="SUPFAM" id="SSF55729">
    <property type="entry name" value="Acyl-CoA N-acyltransferases (Nat)"/>
    <property type="match status" value="1"/>
</dbReference>
<evidence type="ECO:0000256" key="2">
    <source>
        <dbReference type="ARBA" id="ARBA00011836"/>
    </source>
</evidence>
<evidence type="ECO:0000313" key="5">
    <source>
        <dbReference type="EMBL" id="OXA53239.1"/>
    </source>
</evidence>
<dbReference type="InterPro" id="IPR038581">
    <property type="entry name" value="ODC_AZ_sf"/>
</dbReference>
<keyword evidence="6" id="KW-1185">Reference proteome</keyword>
<sequence>MVVTLEVAQVVYDGEDLRDPRCGASVASEHKEFPKNQPIKISFRYPLTQHNTLTWDTTLIKNNLYIEIPNGCLPDASKEAFVALLEYAEEVLRCHHAVVCFKKDRMDRAILIRTFMFLGFYLVPPGNELALGPAAPDYVFLVYKID</sequence>
<dbReference type="STRING" id="158441.A0A226E6Z9"/>
<dbReference type="GO" id="GO:0075523">
    <property type="term" value="P:viral translational frameshifting"/>
    <property type="evidence" value="ECO:0007669"/>
    <property type="project" value="UniProtKB-KW"/>
</dbReference>
<dbReference type="Proteomes" id="UP000198287">
    <property type="component" value="Unassembled WGS sequence"/>
</dbReference>
<evidence type="ECO:0000256" key="1">
    <source>
        <dbReference type="ARBA" id="ARBA00008796"/>
    </source>
</evidence>
<gene>
    <name evidence="5" type="ORF">Fcan01_12726</name>
</gene>
<dbReference type="GO" id="GO:0008073">
    <property type="term" value="F:ornithine decarboxylase inhibitor activity"/>
    <property type="evidence" value="ECO:0007669"/>
    <property type="project" value="InterPro"/>
</dbReference>
<comment type="similarity">
    <text evidence="1">Belongs to the ODC antizyme family.</text>
</comment>
<comment type="caution">
    <text evidence="5">The sequence shown here is derived from an EMBL/GenBank/DDBJ whole genome shotgun (WGS) entry which is preliminary data.</text>
</comment>
<dbReference type="Pfam" id="PF02100">
    <property type="entry name" value="ODC_AZ"/>
    <property type="match status" value="1"/>
</dbReference>
<keyword evidence="4" id="KW-0688">Ribosomal frameshifting</keyword>
<reference evidence="5 6" key="1">
    <citation type="submission" date="2015-12" db="EMBL/GenBank/DDBJ databases">
        <title>The genome of Folsomia candida.</title>
        <authorList>
            <person name="Faddeeva A."/>
            <person name="Derks M.F."/>
            <person name="Anvar Y."/>
            <person name="Smit S."/>
            <person name="Van Straalen N."/>
            <person name="Roelofs D."/>
        </authorList>
    </citation>
    <scope>NUCLEOTIDE SEQUENCE [LARGE SCALE GENOMIC DNA]</scope>
    <source>
        <strain evidence="5 6">VU population</strain>
        <tissue evidence="5">Whole body</tissue>
    </source>
</reference>
<proteinExistence type="inferred from homology"/>
<evidence type="ECO:0000313" key="6">
    <source>
        <dbReference type="Proteomes" id="UP000198287"/>
    </source>
</evidence>
<dbReference type="OMA" id="NTEVGWE"/>